<dbReference type="Proteomes" id="UP000287502">
    <property type="component" value="Chromosome"/>
</dbReference>
<keyword evidence="2" id="KW-1185">Reference proteome</keyword>
<reference evidence="1 2" key="1">
    <citation type="submission" date="2019-01" db="EMBL/GenBank/DDBJ databases">
        <title>Geovibrio thiophilus DSM 11263, complete genome.</title>
        <authorList>
            <person name="Spring S."/>
            <person name="Bunk B."/>
            <person name="Sproer C."/>
        </authorList>
    </citation>
    <scope>NUCLEOTIDE SEQUENCE [LARGE SCALE GENOMIC DNA]</scope>
    <source>
        <strain evidence="1 2">DSM 11263</strain>
    </source>
</reference>
<dbReference type="AlphaFoldDB" id="A0A3R5UZA2"/>
<dbReference type="RefSeq" id="WP_128467414.1">
    <property type="nucleotide sequence ID" value="NZ_CP035108.1"/>
</dbReference>
<organism evidence="1 2">
    <name type="scientific">Geovibrio thiophilus</name>
    <dbReference type="NCBI Taxonomy" id="139438"/>
    <lineage>
        <taxon>Bacteria</taxon>
        <taxon>Pseudomonadati</taxon>
        <taxon>Deferribacterota</taxon>
        <taxon>Deferribacteres</taxon>
        <taxon>Deferribacterales</taxon>
        <taxon>Geovibrionaceae</taxon>
        <taxon>Geovibrio</taxon>
    </lineage>
</organism>
<dbReference type="EMBL" id="CP035108">
    <property type="protein sequence ID" value="QAR34109.1"/>
    <property type="molecule type" value="Genomic_DNA"/>
</dbReference>
<dbReference type="KEGG" id="gtl:EP073_12050"/>
<dbReference type="OrthoDB" id="371288at2"/>
<evidence type="ECO:0000313" key="2">
    <source>
        <dbReference type="Proteomes" id="UP000287502"/>
    </source>
</evidence>
<accession>A0A3R5UZA2</accession>
<gene>
    <name evidence="1" type="ORF">EP073_12050</name>
</gene>
<proteinExistence type="predicted"/>
<name>A0A3R5UZA2_9BACT</name>
<evidence type="ECO:0000313" key="1">
    <source>
        <dbReference type="EMBL" id="QAR34109.1"/>
    </source>
</evidence>
<sequence>MILEMAKTGRYGEVTLTEADLEQMEKSFGGKVPVTVGHEIAGDMPAAGWVKNIWAESGILMGEAELGDWLKEAYGRGEYRNWSIGAKRDADGRLYLHHLAFLGALPPKIRGLEVVEMGDCDGVITFSGEIPAYFSELEALRREKREKRLTELRTACEGRIPAAKLELVMEFAENLEGTVNFSDGHGADAVSVLKDVFSSLPEPVRAGKMNLPEARAAADTKGIFGKI</sequence>
<protein>
    <submittedName>
        <fullName evidence="1">Uncharacterized protein</fullName>
    </submittedName>
</protein>